<dbReference type="EMBL" id="QOPC01000002">
    <property type="protein sequence ID" value="RCL39533.1"/>
    <property type="molecule type" value="Genomic_DNA"/>
</dbReference>
<evidence type="ECO:0000313" key="2">
    <source>
        <dbReference type="EMBL" id="RCL39533.1"/>
    </source>
</evidence>
<gene>
    <name evidence="2" type="ORF">DBW98_00530</name>
</gene>
<accession>A0A368BQG8</accession>
<feature type="chain" id="PRO_5016645335" description="Lipoprotein" evidence="1">
    <location>
        <begin position="28"/>
        <end position="163"/>
    </location>
</feature>
<reference evidence="2 3" key="1">
    <citation type="journal article" date="2018" name="Microbiome">
        <title>Fine metagenomic profile of the Mediterranean stratified and mixed water columns revealed by assembly and recruitment.</title>
        <authorList>
            <person name="Haro-Moreno J.M."/>
            <person name="Lopez-Perez M."/>
            <person name="De La Torre J.R."/>
            <person name="Picazo A."/>
            <person name="Camacho A."/>
            <person name="Rodriguez-Valera F."/>
        </authorList>
    </citation>
    <scope>NUCLEOTIDE SEQUENCE [LARGE SCALE GENOMIC DNA]</scope>
    <source>
        <strain evidence="2">MED-G84</strain>
    </source>
</reference>
<proteinExistence type="predicted"/>
<dbReference type="Proteomes" id="UP000253032">
    <property type="component" value="Unassembled WGS sequence"/>
</dbReference>
<name>A0A368BQG8_9GAMM</name>
<sequence length="163" mass="18819">MPNNCNSIIKFNLVFFVIFLTSCSSLSPSTFSEKKYVGKLSLSQNNKVSNFTVRIVVFYEDLIIQVSKPFLGNLIKIKFNPYEGFSSYSETINLDLSVFKNANKKEYANFFYSCFDILSPSQNLFILDKNDFQLRCEFEEVDVFSFSFKAFNDLTINGALKRE</sequence>
<evidence type="ECO:0000256" key="1">
    <source>
        <dbReference type="SAM" id="SignalP"/>
    </source>
</evidence>
<evidence type="ECO:0000313" key="3">
    <source>
        <dbReference type="Proteomes" id="UP000253032"/>
    </source>
</evidence>
<organism evidence="2 3">
    <name type="scientific">SAR86 cluster bacterium</name>
    <dbReference type="NCBI Taxonomy" id="2030880"/>
    <lineage>
        <taxon>Bacteria</taxon>
        <taxon>Pseudomonadati</taxon>
        <taxon>Pseudomonadota</taxon>
        <taxon>Gammaproteobacteria</taxon>
        <taxon>SAR86 cluster</taxon>
    </lineage>
</organism>
<protein>
    <recommendedName>
        <fullName evidence="4">Lipoprotein</fullName>
    </recommendedName>
</protein>
<evidence type="ECO:0008006" key="4">
    <source>
        <dbReference type="Google" id="ProtNLM"/>
    </source>
</evidence>
<keyword evidence="1" id="KW-0732">Signal</keyword>
<dbReference type="AlphaFoldDB" id="A0A368BQG8"/>
<feature type="signal peptide" evidence="1">
    <location>
        <begin position="1"/>
        <end position="27"/>
    </location>
</feature>
<comment type="caution">
    <text evidence="2">The sequence shown here is derived from an EMBL/GenBank/DDBJ whole genome shotgun (WGS) entry which is preliminary data.</text>
</comment>